<feature type="transmembrane region" description="Helical" evidence="1">
    <location>
        <begin position="12"/>
        <end position="29"/>
    </location>
</feature>
<name>A0A133MVL1_CLOPF</name>
<dbReference type="RefSeq" id="WP_060796423.1">
    <property type="nucleotide sequence ID" value="NZ_KQ956284.1"/>
</dbReference>
<keyword evidence="1" id="KW-0472">Membrane</keyword>
<feature type="transmembrane region" description="Helical" evidence="1">
    <location>
        <begin position="63"/>
        <end position="83"/>
    </location>
</feature>
<evidence type="ECO:0000313" key="2">
    <source>
        <dbReference type="EMBL" id="KXA08050.1"/>
    </source>
</evidence>
<comment type="caution">
    <text evidence="2">The sequence shown here is derived from an EMBL/GenBank/DDBJ whole genome shotgun (WGS) entry which is preliminary data.</text>
</comment>
<gene>
    <name evidence="2" type="ORF">HMPREF3222_02505</name>
</gene>
<keyword evidence="1" id="KW-1133">Transmembrane helix</keyword>
<evidence type="ECO:0000313" key="3">
    <source>
        <dbReference type="Proteomes" id="UP000070646"/>
    </source>
</evidence>
<keyword evidence="1" id="KW-0812">Transmembrane</keyword>
<dbReference type="PATRIC" id="fig|1502.174.peg.2522"/>
<evidence type="ECO:0000256" key="1">
    <source>
        <dbReference type="SAM" id="Phobius"/>
    </source>
</evidence>
<accession>A0A133MVL1</accession>
<sequence length="119" mass="13785">MDNNFFNDKRTLILLIGAIFYLLGMLFNISWLESLSMVLTFLLYFYSPKILRFLDEFGSFKGLIFLLSLIAILSFTALIFNYISSNFNFNKVINYLIVTIIVFTDIALLSAILNKLKKN</sequence>
<feature type="transmembrane region" description="Helical" evidence="1">
    <location>
        <begin position="95"/>
        <end position="113"/>
    </location>
</feature>
<protein>
    <submittedName>
        <fullName evidence="2">Uncharacterized protein</fullName>
    </submittedName>
</protein>
<proteinExistence type="predicted"/>
<dbReference type="Proteomes" id="UP000070646">
    <property type="component" value="Unassembled WGS sequence"/>
</dbReference>
<reference evidence="2 3" key="1">
    <citation type="submission" date="2016-01" db="EMBL/GenBank/DDBJ databases">
        <authorList>
            <person name="Oliw E.H."/>
        </authorList>
    </citation>
    <scope>NUCLEOTIDE SEQUENCE [LARGE SCALE GENOMIC DNA]</scope>
    <source>
        <strain evidence="2 3">MJR7757A</strain>
    </source>
</reference>
<organism evidence="2 3">
    <name type="scientific">Clostridium perfringens</name>
    <dbReference type="NCBI Taxonomy" id="1502"/>
    <lineage>
        <taxon>Bacteria</taxon>
        <taxon>Bacillati</taxon>
        <taxon>Bacillota</taxon>
        <taxon>Clostridia</taxon>
        <taxon>Eubacteriales</taxon>
        <taxon>Clostridiaceae</taxon>
        <taxon>Clostridium</taxon>
    </lineage>
</organism>
<dbReference type="AlphaFoldDB" id="A0A133MVL1"/>
<dbReference type="EMBL" id="LRPU01000149">
    <property type="protein sequence ID" value="KXA08050.1"/>
    <property type="molecule type" value="Genomic_DNA"/>
</dbReference>